<proteinExistence type="predicted"/>
<sequence>MELDPGILSNRCRWMDGSNRQYQVRKSSLLGKSLSIIGCFLRPGFPLLKYASRYPFFSSKRDW</sequence>
<dbReference type="EMBL" id="MN740159">
    <property type="protein sequence ID" value="QHT90797.1"/>
    <property type="molecule type" value="Genomic_DNA"/>
</dbReference>
<protein>
    <submittedName>
        <fullName evidence="1">Uncharacterized protein</fullName>
    </submittedName>
</protein>
<accession>A0A6C0IFW2</accession>
<name>A0A6C0IFW2_9ZZZZ</name>
<reference evidence="1" key="1">
    <citation type="journal article" date="2020" name="Nature">
        <title>Giant virus diversity and host interactions through global metagenomics.</title>
        <authorList>
            <person name="Schulz F."/>
            <person name="Roux S."/>
            <person name="Paez-Espino D."/>
            <person name="Jungbluth S."/>
            <person name="Walsh D.A."/>
            <person name="Denef V.J."/>
            <person name="McMahon K.D."/>
            <person name="Konstantinidis K.T."/>
            <person name="Eloe-Fadrosh E.A."/>
            <person name="Kyrpides N.C."/>
            <person name="Woyke T."/>
        </authorList>
    </citation>
    <scope>NUCLEOTIDE SEQUENCE</scope>
    <source>
        <strain evidence="1">GVMAG-M-3300023184-71</strain>
    </source>
</reference>
<evidence type="ECO:0000313" key="1">
    <source>
        <dbReference type="EMBL" id="QHT90797.1"/>
    </source>
</evidence>
<organism evidence="1">
    <name type="scientific">viral metagenome</name>
    <dbReference type="NCBI Taxonomy" id="1070528"/>
    <lineage>
        <taxon>unclassified sequences</taxon>
        <taxon>metagenomes</taxon>
        <taxon>organismal metagenomes</taxon>
    </lineage>
</organism>
<dbReference type="AlphaFoldDB" id="A0A6C0IFW2"/>